<feature type="DNA-binding region" description="H-T-H motif" evidence="5">
    <location>
        <begin position="11"/>
        <end position="30"/>
    </location>
</feature>
<evidence type="ECO:0000256" key="3">
    <source>
        <dbReference type="ARBA" id="ARBA00023125"/>
    </source>
</evidence>
<protein>
    <submittedName>
        <fullName evidence="7">TetR family transcriptional regulator</fullName>
    </submittedName>
</protein>
<dbReference type="GO" id="GO:0003700">
    <property type="term" value="F:DNA-binding transcription factor activity"/>
    <property type="evidence" value="ECO:0007669"/>
    <property type="project" value="TreeGrafter"/>
</dbReference>
<evidence type="ECO:0000256" key="1">
    <source>
        <dbReference type="ARBA" id="ARBA00022491"/>
    </source>
</evidence>
<dbReference type="EMBL" id="VIWU01000001">
    <property type="protein sequence ID" value="TWF82290.1"/>
    <property type="molecule type" value="Genomic_DNA"/>
</dbReference>
<organism evidence="7 8">
    <name type="scientific">Pseudonocardia hierapolitana</name>
    <dbReference type="NCBI Taxonomy" id="1128676"/>
    <lineage>
        <taxon>Bacteria</taxon>
        <taxon>Bacillati</taxon>
        <taxon>Actinomycetota</taxon>
        <taxon>Actinomycetes</taxon>
        <taxon>Pseudonocardiales</taxon>
        <taxon>Pseudonocardiaceae</taxon>
        <taxon>Pseudonocardia</taxon>
    </lineage>
</organism>
<evidence type="ECO:0000313" key="7">
    <source>
        <dbReference type="EMBL" id="TWF82290.1"/>
    </source>
</evidence>
<dbReference type="GO" id="GO:0000976">
    <property type="term" value="F:transcription cis-regulatory region binding"/>
    <property type="evidence" value="ECO:0007669"/>
    <property type="project" value="TreeGrafter"/>
</dbReference>
<dbReference type="Pfam" id="PF13977">
    <property type="entry name" value="TetR_C_6"/>
    <property type="match status" value="1"/>
</dbReference>
<evidence type="ECO:0000259" key="6">
    <source>
        <dbReference type="PROSITE" id="PS50977"/>
    </source>
</evidence>
<dbReference type="SUPFAM" id="SSF46689">
    <property type="entry name" value="Homeodomain-like"/>
    <property type="match status" value="1"/>
</dbReference>
<name>A0A561T5A6_9PSEU</name>
<reference evidence="7 8" key="1">
    <citation type="submission" date="2019-06" db="EMBL/GenBank/DDBJ databases">
        <title>Sequencing the genomes of 1000 actinobacteria strains.</title>
        <authorList>
            <person name="Klenk H.-P."/>
        </authorList>
    </citation>
    <scope>NUCLEOTIDE SEQUENCE [LARGE SCALE GENOMIC DNA]</scope>
    <source>
        <strain evidence="7 8">DSM 45671</strain>
    </source>
</reference>
<feature type="domain" description="HTH tetR-type" evidence="6">
    <location>
        <begin position="1"/>
        <end position="48"/>
    </location>
</feature>
<dbReference type="InterPro" id="IPR009057">
    <property type="entry name" value="Homeodomain-like_sf"/>
</dbReference>
<dbReference type="Gene3D" id="1.10.357.10">
    <property type="entry name" value="Tetracycline Repressor, domain 2"/>
    <property type="match status" value="1"/>
</dbReference>
<dbReference type="PROSITE" id="PS50977">
    <property type="entry name" value="HTH_TETR_2"/>
    <property type="match status" value="1"/>
</dbReference>
<dbReference type="Proteomes" id="UP000321261">
    <property type="component" value="Unassembled WGS sequence"/>
</dbReference>
<dbReference type="InterPro" id="IPR036271">
    <property type="entry name" value="Tet_transcr_reg_TetR-rel_C_sf"/>
</dbReference>
<comment type="caution">
    <text evidence="7">The sequence shown here is derived from an EMBL/GenBank/DDBJ whole genome shotgun (WGS) entry which is preliminary data.</text>
</comment>
<dbReference type="AlphaFoldDB" id="A0A561T5A6"/>
<keyword evidence="2" id="KW-0805">Transcription regulation</keyword>
<keyword evidence="8" id="KW-1185">Reference proteome</keyword>
<evidence type="ECO:0000256" key="5">
    <source>
        <dbReference type="PROSITE-ProRule" id="PRU00335"/>
    </source>
</evidence>
<evidence type="ECO:0000256" key="2">
    <source>
        <dbReference type="ARBA" id="ARBA00023015"/>
    </source>
</evidence>
<accession>A0A561T5A6</accession>
<keyword evidence="3 5" id="KW-0238">DNA-binding</keyword>
<evidence type="ECO:0000256" key="4">
    <source>
        <dbReference type="ARBA" id="ARBA00023163"/>
    </source>
</evidence>
<proteinExistence type="predicted"/>
<dbReference type="Pfam" id="PF00440">
    <property type="entry name" value="TetR_N"/>
    <property type="match status" value="1"/>
</dbReference>
<evidence type="ECO:0000313" key="8">
    <source>
        <dbReference type="Proteomes" id="UP000321261"/>
    </source>
</evidence>
<gene>
    <name evidence="7" type="ORF">FHX44_118239</name>
</gene>
<keyword evidence="4" id="KW-0804">Transcription</keyword>
<dbReference type="InterPro" id="IPR039538">
    <property type="entry name" value="BetI_C"/>
</dbReference>
<dbReference type="InterPro" id="IPR001647">
    <property type="entry name" value="HTH_TetR"/>
</dbReference>
<dbReference type="SUPFAM" id="SSF48498">
    <property type="entry name" value="Tetracyclin repressor-like, C-terminal domain"/>
    <property type="match status" value="1"/>
</dbReference>
<sequence length="181" mass="19901">MLAERGYENTRFADVSAASGVAISTLQNYFGSRLDMVVEAMELATIREVDALESVAAAEHDPWVRLVAMVDRSLDNPPRAQRMLVEFWRSTMRDDELRRYGIEMWERYRAPFLAAVGEGREQGAFTPTASPDDVVDLVLSALAGATVFRVLHHPAPPPGAGFRGVLLAQLRSMLGLGVAAR</sequence>
<dbReference type="PANTHER" id="PTHR30055:SF226">
    <property type="entry name" value="HTH-TYPE TRANSCRIPTIONAL REGULATOR PKSA"/>
    <property type="match status" value="1"/>
</dbReference>
<dbReference type="PANTHER" id="PTHR30055">
    <property type="entry name" value="HTH-TYPE TRANSCRIPTIONAL REGULATOR RUTR"/>
    <property type="match status" value="1"/>
</dbReference>
<dbReference type="InterPro" id="IPR050109">
    <property type="entry name" value="HTH-type_TetR-like_transc_reg"/>
</dbReference>
<keyword evidence="1" id="KW-0678">Repressor</keyword>